<evidence type="ECO:0000256" key="2">
    <source>
        <dbReference type="ARBA" id="ARBA00022748"/>
    </source>
</evidence>
<keyword evidence="3" id="KW-0812">Transmembrane</keyword>
<dbReference type="OrthoDB" id="9815847at2"/>
<keyword evidence="5" id="KW-1185">Reference proteome</keyword>
<evidence type="ECO:0000256" key="1">
    <source>
        <dbReference type="ARBA" id="ARBA00004196"/>
    </source>
</evidence>
<dbReference type="STRING" id="1461693.ATO10_03745"/>
<name>A0A058ZQL5_9RHOB</name>
<keyword evidence="3" id="KW-1133">Transmembrane helix</keyword>
<dbReference type="PANTHER" id="PTHR47870:SF1">
    <property type="entry name" value="CYTOCHROME C-TYPE BIOGENESIS PROTEIN CCMH"/>
    <property type="match status" value="1"/>
</dbReference>
<dbReference type="NCBIfam" id="TIGR03142">
    <property type="entry name" value="cytochro_ccmI"/>
    <property type="match status" value="1"/>
</dbReference>
<keyword evidence="3" id="KW-0472">Membrane</keyword>
<evidence type="ECO:0000313" key="5">
    <source>
        <dbReference type="Proteomes" id="UP000024836"/>
    </source>
</evidence>
<feature type="transmembrane region" description="Helical" evidence="3">
    <location>
        <begin position="95"/>
        <end position="115"/>
    </location>
</feature>
<keyword evidence="2" id="KW-0201">Cytochrome c-type biogenesis</keyword>
<reference evidence="4 5" key="1">
    <citation type="submission" date="2013-04" db="EMBL/GenBank/DDBJ databases">
        <title>Shimia sp. 22II-S11-Z10 Genome Sequencing.</title>
        <authorList>
            <person name="Lai Q."/>
            <person name="Li G."/>
            <person name="Shao Z."/>
        </authorList>
    </citation>
    <scope>NUCLEOTIDE SEQUENCE [LARGE SCALE GENOMIC DNA]</scope>
    <source>
        <strain evidence="5">22II-S11-Z10</strain>
    </source>
</reference>
<accession>A0A058ZQL5</accession>
<dbReference type="eggNOG" id="COG4235">
    <property type="taxonomic scope" value="Bacteria"/>
</dbReference>
<dbReference type="InterPro" id="IPR011990">
    <property type="entry name" value="TPR-like_helical_dom_sf"/>
</dbReference>
<dbReference type="PANTHER" id="PTHR47870">
    <property type="entry name" value="CYTOCHROME C-TYPE BIOGENESIS PROTEIN CCMH"/>
    <property type="match status" value="1"/>
</dbReference>
<comment type="subcellular location">
    <subcellularLocation>
        <location evidence="1">Cell envelope</location>
    </subcellularLocation>
</comment>
<organism evidence="4 5">
    <name type="scientific">Actibacterium atlanticum</name>
    <dbReference type="NCBI Taxonomy" id="1461693"/>
    <lineage>
        <taxon>Bacteria</taxon>
        <taxon>Pseudomonadati</taxon>
        <taxon>Pseudomonadota</taxon>
        <taxon>Alphaproteobacteria</taxon>
        <taxon>Rhodobacterales</taxon>
        <taxon>Roseobacteraceae</taxon>
        <taxon>Actibacterium</taxon>
    </lineage>
</organism>
<protein>
    <submittedName>
        <fullName evidence="4">Cytochrome c-type biogenesis protein CycH</fullName>
    </submittedName>
</protein>
<dbReference type="EMBL" id="AQQY01000001">
    <property type="protein sequence ID" value="KCV83843.1"/>
    <property type="molecule type" value="Genomic_DNA"/>
</dbReference>
<dbReference type="AlphaFoldDB" id="A0A058ZQL5"/>
<proteinExistence type="predicted"/>
<dbReference type="RefSeq" id="WP_035248114.1">
    <property type="nucleotide sequence ID" value="NZ_AQQY01000001.1"/>
</dbReference>
<dbReference type="InterPro" id="IPR017560">
    <property type="entry name" value="Cyt_c_biogenesis_CcmI"/>
</dbReference>
<evidence type="ECO:0000256" key="3">
    <source>
        <dbReference type="SAM" id="Phobius"/>
    </source>
</evidence>
<dbReference type="GO" id="GO:0017004">
    <property type="term" value="P:cytochrome complex assembly"/>
    <property type="evidence" value="ECO:0007669"/>
    <property type="project" value="UniProtKB-KW"/>
</dbReference>
<dbReference type="GO" id="GO:0030313">
    <property type="term" value="C:cell envelope"/>
    <property type="evidence" value="ECO:0007669"/>
    <property type="project" value="UniProtKB-SubCell"/>
</dbReference>
<gene>
    <name evidence="4" type="ORF">ATO10_03745</name>
</gene>
<dbReference type="Proteomes" id="UP000024836">
    <property type="component" value="Unassembled WGS sequence"/>
</dbReference>
<evidence type="ECO:0000313" key="4">
    <source>
        <dbReference type="EMBL" id="KCV83843.1"/>
    </source>
</evidence>
<comment type="caution">
    <text evidence="4">The sequence shown here is derived from an EMBL/GenBank/DDBJ whole genome shotgun (WGS) entry which is preliminary data.</text>
</comment>
<sequence>MLFWLIAILIAAFVAAILALTLWRARDNAAPAAAYDLKVYKDQLREVEKDLARGVISPEDAERTRLEISKRILEADKALQSGQDASVKTPTGTRVLALAAFVAVLGGSAGLYYTIGTPGYPDMPLQARKDAADQARANRLRQAEAEARIPPSPQQNDPRHEELVQNLRDVVAERPDDAEGLRLLASNEAALGNLKAAYTAQSKMISLLGEEATADDFAFMADMMILATNGYVSPEAEGAIDQALRKDPTEGSARFYLGLMYAQTGRPDFAFRIWSQLLAQSNADDPWVPAIQNGIEELAFRAGVDYTPPTLAPATRGPSAEDMQAAQDMTAEEQADMIQGMVDGLSERLATEGGSPQEWAQLIRALGILGDTERASAIWAEAQQVFAENEAALSVIGAEANRAGLE</sequence>
<dbReference type="Gene3D" id="1.25.40.10">
    <property type="entry name" value="Tetratricopeptide repeat domain"/>
    <property type="match status" value="1"/>
</dbReference>
<dbReference type="InterPro" id="IPR051263">
    <property type="entry name" value="C-type_cytochrome_biogenesis"/>
</dbReference>
<dbReference type="SUPFAM" id="SSF48452">
    <property type="entry name" value="TPR-like"/>
    <property type="match status" value="1"/>
</dbReference>